<evidence type="ECO:0000256" key="2">
    <source>
        <dbReference type="ARBA" id="ARBA00022801"/>
    </source>
</evidence>
<evidence type="ECO:0000313" key="5">
    <source>
        <dbReference type="EMBL" id="SOC36020.1"/>
    </source>
</evidence>
<proteinExistence type="predicted"/>
<dbReference type="InterPro" id="IPR013520">
    <property type="entry name" value="Ribonucl_H"/>
</dbReference>
<evidence type="ECO:0000256" key="3">
    <source>
        <dbReference type="ARBA" id="ARBA00022839"/>
    </source>
</evidence>
<protein>
    <submittedName>
        <fullName evidence="5">DNA polymerase-3 subunit epsilon</fullName>
    </submittedName>
</protein>
<gene>
    <name evidence="5" type="ORF">SAMN05877842_10260</name>
</gene>
<dbReference type="GO" id="GO:0003887">
    <property type="term" value="F:DNA-directed DNA polymerase activity"/>
    <property type="evidence" value="ECO:0007669"/>
    <property type="project" value="InterPro"/>
</dbReference>
<keyword evidence="6" id="KW-1185">Reference proteome</keyword>
<dbReference type="GO" id="GO:0003677">
    <property type="term" value="F:DNA binding"/>
    <property type="evidence" value="ECO:0007669"/>
    <property type="project" value="InterPro"/>
</dbReference>
<dbReference type="GO" id="GO:0005829">
    <property type="term" value="C:cytosol"/>
    <property type="evidence" value="ECO:0007669"/>
    <property type="project" value="TreeGrafter"/>
</dbReference>
<dbReference type="GO" id="GO:0008408">
    <property type="term" value="F:3'-5' exonuclease activity"/>
    <property type="evidence" value="ECO:0007669"/>
    <property type="project" value="TreeGrafter"/>
</dbReference>
<sequence>MAFEPFLKIFKGIQSRQSLIGISETQNLQQMAYLRNLQQQMLNENVMYVPLDELKVVVFDIETTGFYPERGDRILSIGATKMHGKKILEQELYYSLVFSDLPVPKEVEELTGITAEDTKVASPLSDVLIKFFQFIGNTPLVAHHSNHERSFMQHFCNKLFKTSFKHRIVDTSFLLKIVEPNFQKYTLDELCNYHHIPIENRHHALGDAKMTAEIWGIYIDKVQMLGCKTLHDVYHRFASL</sequence>
<dbReference type="EMBL" id="OBQC01000002">
    <property type="protein sequence ID" value="SOC36020.1"/>
    <property type="molecule type" value="Genomic_DNA"/>
</dbReference>
<dbReference type="InterPro" id="IPR036397">
    <property type="entry name" value="RNaseH_sf"/>
</dbReference>
<dbReference type="RefSeq" id="WP_097148153.1">
    <property type="nucleotide sequence ID" value="NZ_OBQC01000002.1"/>
</dbReference>
<dbReference type="NCBIfam" id="NF005836">
    <property type="entry name" value="PRK07740.1"/>
    <property type="match status" value="1"/>
</dbReference>
<reference evidence="6" key="1">
    <citation type="submission" date="2017-08" db="EMBL/GenBank/DDBJ databases">
        <authorList>
            <person name="Varghese N."/>
            <person name="Submissions S."/>
        </authorList>
    </citation>
    <scope>NUCLEOTIDE SEQUENCE [LARGE SCALE GENOMIC DNA]</scope>
    <source>
        <strain evidence="6">JC23</strain>
    </source>
</reference>
<dbReference type="CDD" id="cd06127">
    <property type="entry name" value="DEDDh"/>
    <property type="match status" value="1"/>
</dbReference>
<dbReference type="AlphaFoldDB" id="A0A285U234"/>
<keyword evidence="1" id="KW-0540">Nuclease</keyword>
<evidence type="ECO:0000259" key="4">
    <source>
        <dbReference type="SMART" id="SM00479"/>
    </source>
</evidence>
<dbReference type="Proteomes" id="UP000219252">
    <property type="component" value="Unassembled WGS sequence"/>
</dbReference>
<evidence type="ECO:0000256" key="1">
    <source>
        <dbReference type="ARBA" id="ARBA00022722"/>
    </source>
</evidence>
<dbReference type="PANTHER" id="PTHR30231">
    <property type="entry name" value="DNA POLYMERASE III SUBUNIT EPSILON"/>
    <property type="match status" value="1"/>
</dbReference>
<dbReference type="NCBIfam" id="TIGR00573">
    <property type="entry name" value="dnaq"/>
    <property type="match status" value="1"/>
</dbReference>
<feature type="domain" description="Exonuclease" evidence="4">
    <location>
        <begin position="55"/>
        <end position="224"/>
    </location>
</feature>
<dbReference type="GO" id="GO:0045004">
    <property type="term" value="P:DNA replication proofreading"/>
    <property type="evidence" value="ECO:0007669"/>
    <property type="project" value="TreeGrafter"/>
</dbReference>
<organism evidence="5 6">
    <name type="scientific">Ureibacillus acetophenoni</name>
    <dbReference type="NCBI Taxonomy" id="614649"/>
    <lineage>
        <taxon>Bacteria</taxon>
        <taxon>Bacillati</taxon>
        <taxon>Bacillota</taxon>
        <taxon>Bacilli</taxon>
        <taxon>Bacillales</taxon>
        <taxon>Caryophanaceae</taxon>
        <taxon>Ureibacillus</taxon>
    </lineage>
</organism>
<dbReference type="Gene3D" id="3.30.420.10">
    <property type="entry name" value="Ribonuclease H-like superfamily/Ribonuclease H"/>
    <property type="match status" value="1"/>
</dbReference>
<keyword evidence="3" id="KW-0269">Exonuclease</keyword>
<dbReference type="OrthoDB" id="9804290at2"/>
<dbReference type="FunFam" id="3.30.420.10:FF:000045">
    <property type="entry name" value="3'-5' exonuclease DinG"/>
    <property type="match status" value="1"/>
</dbReference>
<keyword evidence="2" id="KW-0378">Hydrolase</keyword>
<name>A0A285U234_9BACL</name>
<dbReference type="SUPFAM" id="SSF53098">
    <property type="entry name" value="Ribonuclease H-like"/>
    <property type="match status" value="1"/>
</dbReference>
<dbReference type="InterPro" id="IPR006054">
    <property type="entry name" value="DnaQ"/>
</dbReference>
<evidence type="ECO:0000313" key="6">
    <source>
        <dbReference type="Proteomes" id="UP000219252"/>
    </source>
</evidence>
<accession>A0A285U234</accession>
<dbReference type="InterPro" id="IPR012337">
    <property type="entry name" value="RNaseH-like_sf"/>
</dbReference>
<dbReference type="Pfam" id="PF00929">
    <property type="entry name" value="RNase_T"/>
    <property type="match status" value="1"/>
</dbReference>
<dbReference type="SMART" id="SM00479">
    <property type="entry name" value="EXOIII"/>
    <property type="match status" value="1"/>
</dbReference>
<dbReference type="PANTHER" id="PTHR30231:SF41">
    <property type="entry name" value="DNA POLYMERASE III SUBUNIT EPSILON"/>
    <property type="match status" value="1"/>
</dbReference>